<evidence type="ECO:0008006" key="3">
    <source>
        <dbReference type="Google" id="ProtNLM"/>
    </source>
</evidence>
<dbReference type="Gene3D" id="3.10.490.10">
    <property type="entry name" value="Gamma-glutamyl cyclotransferase-like"/>
    <property type="match status" value="1"/>
</dbReference>
<reference evidence="1 2" key="1">
    <citation type="submission" date="2015-06" db="EMBL/GenBank/DDBJ databases">
        <title>Draft genome of the ant-associated black yeast Phialophora attae CBS 131958.</title>
        <authorList>
            <person name="Moreno L.F."/>
            <person name="Stielow B.J."/>
            <person name="de Hoog S."/>
            <person name="Vicente V.A."/>
            <person name="Weiss V.A."/>
            <person name="de Vries M."/>
            <person name="Cruz L.M."/>
            <person name="Souza E.M."/>
        </authorList>
    </citation>
    <scope>NUCLEOTIDE SEQUENCE [LARGE SCALE GENOMIC DNA]</scope>
    <source>
        <strain evidence="1 2">CBS 131958</strain>
    </source>
</reference>
<dbReference type="RefSeq" id="XP_018000240.1">
    <property type="nucleotide sequence ID" value="XM_018148213.1"/>
</dbReference>
<keyword evidence="2" id="KW-1185">Reference proteome</keyword>
<sequence>MAVNAETNAASRVTSEDIERWQRLFDFSPPEAKSKIEGYRADLARDHLSNDHWAEIAAEKEAAGFDRESYEYSLTMNEVRKAPATTASKGKFLIKLNDLLALQAQYHEALVSGMLEVSIGKNKDGKNEKFATVDGSITDKLVDWASAKGYRPTIIRLDIAAKALNDHNIGPMLGVNSSLPQYRLDESAHVDDRDPAPRQNEYPVWYFFYGTLSEPSVLSKVLDLPEHVEPTLSRASLIGGRLRTWGGKYRALVDDFGRYAAPRVQGRAYCVK</sequence>
<dbReference type="VEuPathDB" id="FungiDB:AB675_7817"/>
<evidence type="ECO:0000313" key="1">
    <source>
        <dbReference type="EMBL" id="KPI40277.1"/>
    </source>
</evidence>
<gene>
    <name evidence="1" type="ORF">AB675_7817</name>
</gene>
<comment type="caution">
    <text evidence="1">The sequence shown here is derived from an EMBL/GenBank/DDBJ whole genome shotgun (WGS) entry which is preliminary data.</text>
</comment>
<accession>A0A0N1H4J6</accession>
<dbReference type="AlphaFoldDB" id="A0A0N1H4J6"/>
<organism evidence="1 2">
    <name type="scientific">Cyphellophora attinorum</name>
    <dbReference type="NCBI Taxonomy" id="1664694"/>
    <lineage>
        <taxon>Eukaryota</taxon>
        <taxon>Fungi</taxon>
        <taxon>Dikarya</taxon>
        <taxon>Ascomycota</taxon>
        <taxon>Pezizomycotina</taxon>
        <taxon>Eurotiomycetes</taxon>
        <taxon>Chaetothyriomycetidae</taxon>
        <taxon>Chaetothyriales</taxon>
        <taxon>Cyphellophoraceae</taxon>
        <taxon>Cyphellophora</taxon>
    </lineage>
</organism>
<name>A0A0N1H4J6_9EURO</name>
<dbReference type="EMBL" id="LFJN01000012">
    <property type="protein sequence ID" value="KPI40277.1"/>
    <property type="molecule type" value="Genomic_DNA"/>
</dbReference>
<proteinExistence type="predicted"/>
<evidence type="ECO:0000313" key="2">
    <source>
        <dbReference type="Proteomes" id="UP000038010"/>
    </source>
</evidence>
<protein>
    <recommendedName>
        <fullName evidence="3">Gamma-glutamylcyclotransferase AIG2-like domain-containing protein</fullName>
    </recommendedName>
</protein>
<dbReference type="OrthoDB" id="3262926at2759"/>
<dbReference type="GeneID" id="28740093"/>
<dbReference type="Proteomes" id="UP000038010">
    <property type="component" value="Unassembled WGS sequence"/>
</dbReference>